<accession>A0A5C3L2G9</accession>
<dbReference type="InterPro" id="IPR000873">
    <property type="entry name" value="AMP-dep_synth/lig_dom"/>
</dbReference>
<dbReference type="InterPro" id="IPR042099">
    <property type="entry name" value="ANL_N_sf"/>
</dbReference>
<feature type="domain" description="AMP-dependent synthetase/ligase" evidence="1">
    <location>
        <begin position="107"/>
        <end position="528"/>
    </location>
</feature>
<evidence type="ECO:0000313" key="3">
    <source>
        <dbReference type="Proteomes" id="UP000307440"/>
    </source>
</evidence>
<dbReference type="GO" id="GO:0004467">
    <property type="term" value="F:long-chain fatty acid-CoA ligase activity"/>
    <property type="evidence" value="ECO:0007669"/>
    <property type="project" value="TreeGrafter"/>
</dbReference>
<name>A0A5C3L2G9_COPMA</name>
<dbReference type="AlphaFoldDB" id="A0A5C3L2G9"/>
<dbReference type="PANTHER" id="PTHR43272:SF11">
    <property type="entry name" value="AMP-DEPENDENT SYNTHETASE_LIGASE DOMAIN-CONTAINING PROTEIN"/>
    <property type="match status" value="1"/>
</dbReference>
<evidence type="ECO:0000313" key="2">
    <source>
        <dbReference type="EMBL" id="TFK26386.1"/>
    </source>
</evidence>
<dbReference type="Gene3D" id="3.40.50.12780">
    <property type="entry name" value="N-terminal domain of ligase-like"/>
    <property type="match status" value="1"/>
</dbReference>
<dbReference type="GO" id="GO:0005783">
    <property type="term" value="C:endoplasmic reticulum"/>
    <property type="evidence" value="ECO:0007669"/>
    <property type="project" value="TreeGrafter"/>
</dbReference>
<dbReference type="PANTHER" id="PTHR43272">
    <property type="entry name" value="LONG-CHAIN-FATTY-ACID--COA LIGASE"/>
    <property type="match status" value="1"/>
</dbReference>
<dbReference type="Pfam" id="PF00501">
    <property type="entry name" value="AMP-binding"/>
    <property type="match status" value="1"/>
</dbReference>
<protein>
    <submittedName>
        <fullName evidence="2">Acetyl-CoA synthetase</fullName>
    </submittedName>
</protein>
<gene>
    <name evidence="2" type="ORF">FA15DRAFT_667474</name>
</gene>
<reference evidence="2 3" key="1">
    <citation type="journal article" date="2019" name="Nat. Ecol. Evol.">
        <title>Megaphylogeny resolves global patterns of mushroom evolution.</title>
        <authorList>
            <person name="Varga T."/>
            <person name="Krizsan K."/>
            <person name="Foldi C."/>
            <person name="Dima B."/>
            <person name="Sanchez-Garcia M."/>
            <person name="Sanchez-Ramirez S."/>
            <person name="Szollosi G.J."/>
            <person name="Szarkandi J.G."/>
            <person name="Papp V."/>
            <person name="Albert L."/>
            <person name="Andreopoulos W."/>
            <person name="Angelini C."/>
            <person name="Antonin V."/>
            <person name="Barry K.W."/>
            <person name="Bougher N.L."/>
            <person name="Buchanan P."/>
            <person name="Buyck B."/>
            <person name="Bense V."/>
            <person name="Catcheside P."/>
            <person name="Chovatia M."/>
            <person name="Cooper J."/>
            <person name="Damon W."/>
            <person name="Desjardin D."/>
            <person name="Finy P."/>
            <person name="Geml J."/>
            <person name="Haridas S."/>
            <person name="Hughes K."/>
            <person name="Justo A."/>
            <person name="Karasinski D."/>
            <person name="Kautmanova I."/>
            <person name="Kiss B."/>
            <person name="Kocsube S."/>
            <person name="Kotiranta H."/>
            <person name="LaButti K.M."/>
            <person name="Lechner B.E."/>
            <person name="Liimatainen K."/>
            <person name="Lipzen A."/>
            <person name="Lukacs Z."/>
            <person name="Mihaltcheva S."/>
            <person name="Morgado L.N."/>
            <person name="Niskanen T."/>
            <person name="Noordeloos M.E."/>
            <person name="Ohm R.A."/>
            <person name="Ortiz-Santana B."/>
            <person name="Ovrebo C."/>
            <person name="Racz N."/>
            <person name="Riley R."/>
            <person name="Savchenko A."/>
            <person name="Shiryaev A."/>
            <person name="Soop K."/>
            <person name="Spirin V."/>
            <person name="Szebenyi C."/>
            <person name="Tomsovsky M."/>
            <person name="Tulloss R.E."/>
            <person name="Uehling J."/>
            <person name="Grigoriev I.V."/>
            <person name="Vagvolgyi C."/>
            <person name="Papp T."/>
            <person name="Martin F.M."/>
            <person name="Miettinen O."/>
            <person name="Hibbett D.S."/>
            <person name="Nagy L.G."/>
        </authorList>
    </citation>
    <scope>NUCLEOTIDE SEQUENCE [LARGE SCALE GENOMIC DNA]</scope>
    <source>
        <strain evidence="2 3">CBS 121175</strain>
    </source>
</reference>
<sequence>MSLSFAEYLVTDDLTILLGLIAATVFLVNNLYKPQPLVHPILLGRQSDVGRARNPGESAVYRNYSTGLMGRFPIRPAKDVHIILDFLRSETEGPRTLWKTKIANNVLQDRIAAVGTGLLRLAKLKPAESTVLLLLNDGIEFVLTDLALATHSIVSYTLAQATLLSAVLDSHSPSAIVTHGFMLPALLELIYDSGDRNQQHTIILVDDASPQAIASSASNINILRFADIEREGVRVQKILSPVPKPSDVYTISFYEGQNGLIQGAQLTHENMTAGVAAIHALLPASHVFSTLDTIASAHNLGAAFGRAIAYTALYEGTSFATLASSQVYSASEEVSNVHKDVKDLAGCMSYPIPFPTVLFVKPDHLRSATKEILKHAAKASLLYRFGWRHKLAGVTDGFLTRESLWDRMLFDTARAKVLGNISATARAVIVSGGTIEASLMTPARIAFSVPVINCLSHPLVTAPVLASHAFDLQDFTLDKTNVSVEFPAHTGPPGVNVEVKLVGVDDEAVESGSDPVGVMLVRGPPVAKLVNVEGYVEVPPTNDDEGWTGLGIRARMQTNGSMVELID</sequence>
<dbReference type="Proteomes" id="UP000307440">
    <property type="component" value="Unassembled WGS sequence"/>
</dbReference>
<dbReference type="OrthoDB" id="1700726at2759"/>
<dbReference type="SUPFAM" id="SSF56801">
    <property type="entry name" value="Acetyl-CoA synthetase-like"/>
    <property type="match status" value="1"/>
</dbReference>
<dbReference type="GO" id="GO:0016020">
    <property type="term" value="C:membrane"/>
    <property type="evidence" value="ECO:0007669"/>
    <property type="project" value="TreeGrafter"/>
</dbReference>
<evidence type="ECO:0000259" key="1">
    <source>
        <dbReference type="Pfam" id="PF00501"/>
    </source>
</evidence>
<organism evidence="2 3">
    <name type="scientific">Coprinopsis marcescibilis</name>
    <name type="common">Agaric fungus</name>
    <name type="synonym">Psathyrella marcescibilis</name>
    <dbReference type="NCBI Taxonomy" id="230819"/>
    <lineage>
        <taxon>Eukaryota</taxon>
        <taxon>Fungi</taxon>
        <taxon>Dikarya</taxon>
        <taxon>Basidiomycota</taxon>
        <taxon>Agaricomycotina</taxon>
        <taxon>Agaricomycetes</taxon>
        <taxon>Agaricomycetidae</taxon>
        <taxon>Agaricales</taxon>
        <taxon>Agaricineae</taxon>
        <taxon>Psathyrellaceae</taxon>
        <taxon>Coprinopsis</taxon>
    </lineage>
</organism>
<keyword evidence="3" id="KW-1185">Reference proteome</keyword>
<proteinExistence type="predicted"/>
<dbReference type="STRING" id="230819.A0A5C3L2G9"/>
<dbReference type="EMBL" id="ML210175">
    <property type="protein sequence ID" value="TFK26386.1"/>
    <property type="molecule type" value="Genomic_DNA"/>
</dbReference>